<evidence type="ECO:0000256" key="5">
    <source>
        <dbReference type="ARBA" id="ARBA00023065"/>
    </source>
</evidence>
<dbReference type="Pfam" id="PF07885">
    <property type="entry name" value="Ion_trans_2"/>
    <property type="match status" value="3"/>
</dbReference>
<dbReference type="InterPro" id="IPR003280">
    <property type="entry name" value="2pore_dom_K_chnl"/>
</dbReference>
<feature type="transmembrane region" description="Helical" evidence="10">
    <location>
        <begin position="213"/>
        <end position="231"/>
    </location>
</feature>
<dbReference type="GO" id="GO:0005886">
    <property type="term" value="C:plasma membrane"/>
    <property type="evidence" value="ECO:0007669"/>
    <property type="project" value="TreeGrafter"/>
</dbReference>
<protein>
    <recommendedName>
        <fullName evidence="11">Potassium channel domain-containing protein</fullName>
    </recommendedName>
</protein>
<feature type="compositionally biased region" description="Polar residues" evidence="9">
    <location>
        <begin position="601"/>
        <end position="619"/>
    </location>
</feature>
<keyword evidence="4 10" id="KW-1133">Transmembrane helix</keyword>
<dbReference type="InParanoid" id="G0P3Q4"/>
<dbReference type="Proteomes" id="UP000008068">
    <property type="component" value="Unassembled WGS sequence"/>
</dbReference>
<evidence type="ECO:0000256" key="3">
    <source>
        <dbReference type="ARBA" id="ARBA00022692"/>
    </source>
</evidence>
<dbReference type="PANTHER" id="PTHR11003">
    <property type="entry name" value="POTASSIUM CHANNEL, SUBFAMILY K"/>
    <property type="match status" value="1"/>
</dbReference>
<dbReference type="PRINTS" id="PR01333">
    <property type="entry name" value="2POREKCHANEL"/>
</dbReference>
<evidence type="ECO:0000313" key="12">
    <source>
        <dbReference type="EMBL" id="EGT44304.1"/>
    </source>
</evidence>
<feature type="transmembrane region" description="Helical" evidence="10">
    <location>
        <begin position="338"/>
        <end position="358"/>
    </location>
</feature>
<comment type="similarity">
    <text evidence="8">Belongs to the two pore domain potassium channel (TC 1.A.1.8) family.</text>
</comment>
<dbReference type="OrthoDB" id="297496at2759"/>
<evidence type="ECO:0000256" key="2">
    <source>
        <dbReference type="ARBA" id="ARBA00022448"/>
    </source>
</evidence>
<evidence type="ECO:0000256" key="8">
    <source>
        <dbReference type="RuleBase" id="RU003857"/>
    </source>
</evidence>
<evidence type="ECO:0000256" key="4">
    <source>
        <dbReference type="ARBA" id="ARBA00022989"/>
    </source>
</evidence>
<evidence type="ECO:0000256" key="6">
    <source>
        <dbReference type="ARBA" id="ARBA00023136"/>
    </source>
</evidence>
<feature type="transmembrane region" description="Helical" evidence="10">
    <location>
        <begin position="314"/>
        <end position="332"/>
    </location>
</feature>
<proteinExistence type="inferred from homology"/>
<reference evidence="13" key="1">
    <citation type="submission" date="2011-07" db="EMBL/GenBank/DDBJ databases">
        <authorList>
            <consortium name="Caenorhabditis brenneri Sequencing and Analysis Consortium"/>
            <person name="Wilson R.K."/>
        </authorList>
    </citation>
    <scope>NUCLEOTIDE SEQUENCE [LARGE SCALE GENOMIC DNA]</scope>
    <source>
        <strain evidence="13">PB2801</strain>
    </source>
</reference>
<comment type="subcellular location">
    <subcellularLocation>
        <location evidence="1">Membrane</location>
        <topology evidence="1">Multi-pass membrane protein</topology>
    </subcellularLocation>
</comment>
<evidence type="ECO:0000256" key="10">
    <source>
        <dbReference type="SAM" id="Phobius"/>
    </source>
</evidence>
<feature type="region of interest" description="Disordered" evidence="9">
    <location>
        <begin position="286"/>
        <end position="307"/>
    </location>
</feature>
<feature type="compositionally biased region" description="Low complexity" evidence="9">
    <location>
        <begin position="570"/>
        <end position="588"/>
    </location>
</feature>
<feature type="transmembrane region" description="Helical" evidence="10">
    <location>
        <begin position="742"/>
        <end position="761"/>
    </location>
</feature>
<keyword evidence="6 10" id="KW-0472">Membrane</keyword>
<accession>G0P3Q4</accession>
<name>G0P3Q4_CAEBE</name>
<feature type="compositionally biased region" description="Polar residues" evidence="9">
    <location>
        <begin position="1058"/>
        <end position="1075"/>
    </location>
</feature>
<keyword evidence="13" id="KW-1185">Reference proteome</keyword>
<feature type="compositionally biased region" description="Pro residues" evidence="9">
    <location>
        <begin position="906"/>
        <end position="917"/>
    </location>
</feature>
<dbReference type="eggNOG" id="KOG1418">
    <property type="taxonomic scope" value="Eukaryota"/>
</dbReference>
<dbReference type="GO" id="GO:0022841">
    <property type="term" value="F:potassium ion leak channel activity"/>
    <property type="evidence" value="ECO:0007669"/>
    <property type="project" value="TreeGrafter"/>
</dbReference>
<keyword evidence="5 8" id="KW-0406">Ion transport</keyword>
<feature type="compositionally biased region" description="Pro residues" evidence="9">
    <location>
        <begin position="945"/>
        <end position="962"/>
    </location>
</feature>
<feature type="domain" description="Potassium channel" evidence="11">
    <location>
        <begin position="721"/>
        <end position="795"/>
    </location>
</feature>
<feature type="compositionally biased region" description="Pro residues" evidence="9">
    <location>
        <begin position="488"/>
        <end position="505"/>
    </location>
</feature>
<feature type="compositionally biased region" description="Acidic residues" evidence="9">
    <location>
        <begin position="293"/>
        <end position="307"/>
    </location>
</feature>
<feature type="transmembrane region" description="Helical" evidence="10">
    <location>
        <begin position="20"/>
        <end position="43"/>
    </location>
</feature>
<feature type="compositionally biased region" description="Basic and acidic residues" evidence="9">
    <location>
        <begin position="506"/>
        <end position="519"/>
    </location>
</feature>
<dbReference type="HOGENOM" id="CLU_284031_0_0_1"/>
<feature type="transmembrane region" description="Helical" evidence="10">
    <location>
        <begin position="768"/>
        <end position="787"/>
    </location>
</feature>
<feature type="transmembrane region" description="Helical" evidence="10">
    <location>
        <begin position="718"/>
        <end position="736"/>
    </location>
</feature>
<dbReference type="PANTHER" id="PTHR11003:SF317">
    <property type="entry name" value="POTASSIUM CHANNEL DOMAIN-CONTAINING PROTEIN"/>
    <property type="match status" value="1"/>
</dbReference>
<feature type="domain" description="Potassium channel" evidence="11">
    <location>
        <begin position="177"/>
        <end position="238"/>
    </location>
</feature>
<feature type="region of interest" description="Disordered" evidence="9">
    <location>
        <begin position="424"/>
        <end position="548"/>
    </location>
</feature>
<gene>
    <name evidence="12" type="ORF">CAEBREN_17232</name>
</gene>
<dbReference type="AlphaFoldDB" id="G0P3Q4"/>
<dbReference type="InterPro" id="IPR013099">
    <property type="entry name" value="K_chnl_dom"/>
</dbReference>
<dbReference type="GO" id="GO:0030322">
    <property type="term" value="P:stabilization of membrane potential"/>
    <property type="evidence" value="ECO:0007669"/>
    <property type="project" value="TreeGrafter"/>
</dbReference>
<dbReference type="OMA" id="DEPECEW"/>
<evidence type="ECO:0000256" key="1">
    <source>
        <dbReference type="ARBA" id="ARBA00004141"/>
    </source>
</evidence>
<dbReference type="STRING" id="135651.G0P3Q4"/>
<dbReference type="Gene3D" id="1.10.287.70">
    <property type="match status" value="2"/>
</dbReference>
<feature type="domain" description="Potassium channel" evidence="11">
    <location>
        <begin position="317"/>
        <end position="366"/>
    </location>
</feature>
<feature type="region of interest" description="Disordered" evidence="9">
    <location>
        <begin position="880"/>
        <end position="1006"/>
    </location>
</feature>
<keyword evidence="7 8" id="KW-0407">Ion channel</keyword>
<dbReference type="SUPFAM" id="SSF81324">
    <property type="entry name" value="Voltage-gated potassium channels"/>
    <property type="match status" value="3"/>
</dbReference>
<feature type="region of interest" description="Disordered" evidence="9">
    <location>
        <begin position="1018"/>
        <end position="1095"/>
    </location>
</feature>
<keyword evidence="2 8" id="KW-0813">Transport</keyword>
<feature type="compositionally biased region" description="Basic and acidic residues" evidence="9">
    <location>
        <begin position="963"/>
        <end position="976"/>
    </location>
</feature>
<feature type="compositionally biased region" description="Basic and acidic residues" evidence="9">
    <location>
        <begin position="91"/>
        <end position="105"/>
    </location>
</feature>
<evidence type="ECO:0000256" key="7">
    <source>
        <dbReference type="ARBA" id="ARBA00023303"/>
    </source>
</evidence>
<dbReference type="EMBL" id="GL380049">
    <property type="protein sequence ID" value="EGT44304.1"/>
    <property type="molecule type" value="Genomic_DNA"/>
</dbReference>
<feature type="compositionally biased region" description="Acidic residues" evidence="9">
    <location>
        <begin position="697"/>
        <end position="711"/>
    </location>
</feature>
<evidence type="ECO:0000256" key="9">
    <source>
        <dbReference type="SAM" id="MobiDB-lite"/>
    </source>
</evidence>
<sequence length="1095" mass="122293">MKLTLKKSVFRSDRHLLQKATPLFVHFLMIVSVGAYAIFGALVMRSLESKTVTTLEKKTDVHRRHLNLSSVEVPMTPLPLEQRHRRRRRHNDTLEQVSDKTSREKRAAAHIMRSRKCVISVIKKMSSMECSLETLDEKLVKALDECYHVAVEHNTHVNHVLFTNSKEEVESVGEEAEEEVAEWSFMDSLLFAFTVITTIGYGNVAPRTFGGRLFVIGYGLIGIPFTLLAIADLGKFISEMMVVAKTFCKKTWKKLKKAWNPNFIRYPKLSGAKDLSNTDIEEKILENEKIENEPEASETSEEEDDLTETEATSLFILFLVYIAFGGMMLAAYEPDMDFFKAVYFNFVTLTSIGLGDIVPRRITMKALVKNLGDQFNLPTTVVKNLNLDHFVDQAIKVEEGEIETLRPPPFEPDSDRFDAEFADEPESEWIRDPTPTPPPTPQPVYRLPSPKPKTPSPLPSPSITDESMAIATPSPEESDDDQELILPSPEPSPIREPTPSPPPREPTPREPTPEPEPFREPTPPPPPPPKPRPLTAAEIAAQKRKAYSEEAWRRYQEYQKQWKKFRQTQKTPAPSSSGASTSKPSGASPEGGTGGTGPSTRSQSVTSVNSGKTSRSATPESYGKVFRLSVVCHWLWSYWYSIHSSGNCRSRKIHIGRKLKKAWNPNFIRYPKLSGAKDLSNTDIEEKILENEKIENEPEASETSEEEDDLTETEATSLFILFLVYIAFGGMMLAAYEPDMDFFKAVYFNFVTLTSIGLGDIVPRNETYMLITIIYIAIVLALTTIAIEIAADALKKLHYFGRKIENVGNVAIWFGGKKITMKALVKNLGDQFNFPTTVVKNLNLDHFVDQAIKVEEGEIETLRPPPFEPDSDRFNAEFADEPESEWIRDPTPTPPPTPQPVYRLPSPKPKTPSPLPSPSITDESMAIATPSPEESDDDQELILPSPEPSPIREPTPSPPPREPTPREPTPEPEPFREPTPPPPPPPKPRPLTAAEIAAQKRKAYSEEAWRRYQEYQKQWKKFRQTQKTPAPSSSGASTSKPSGASPEGGTGGTGPSTRSQSVTSVNSGKTSRSATPESKKSSHPSSSSRRESGAK</sequence>
<feature type="compositionally biased region" description="Low complexity" evidence="9">
    <location>
        <begin position="1027"/>
        <end position="1045"/>
    </location>
</feature>
<feature type="transmembrane region" description="Helical" evidence="10">
    <location>
        <begin position="183"/>
        <end position="201"/>
    </location>
</feature>
<organism evidence="13">
    <name type="scientific">Caenorhabditis brenneri</name>
    <name type="common">Nematode worm</name>
    <dbReference type="NCBI Taxonomy" id="135651"/>
    <lineage>
        <taxon>Eukaryota</taxon>
        <taxon>Metazoa</taxon>
        <taxon>Ecdysozoa</taxon>
        <taxon>Nematoda</taxon>
        <taxon>Chromadorea</taxon>
        <taxon>Rhabditida</taxon>
        <taxon>Rhabditina</taxon>
        <taxon>Rhabditomorpha</taxon>
        <taxon>Rhabditoidea</taxon>
        <taxon>Rhabditidae</taxon>
        <taxon>Peloderinae</taxon>
        <taxon>Caenorhabditis</taxon>
    </lineage>
</organism>
<feature type="compositionally biased region" description="Pro residues" evidence="9">
    <location>
        <begin position="520"/>
        <end position="532"/>
    </location>
</feature>
<evidence type="ECO:0000313" key="13">
    <source>
        <dbReference type="Proteomes" id="UP000008068"/>
    </source>
</evidence>
<feature type="region of interest" description="Disordered" evidence="9">
    <location>
        <begin position="563"/>
        <end position="619"/>
    </location>
</feature>
<feature type="compositionally biased region" description="Pro residues" evidence="9">
    <location>
        <begin position="449"/>
        <end position="460"/>
    </location>
</feature>
<dbReference type="GO" id="GO:0015271">
    <property type="term" value="F:outward rectifier potassium channel activity"/>
    <property type="evidence" value="ECO:0007669"/>
    <property type="project" value="TreeGrafter"/>
</dbReference>
<keyword evidence="3 8" id="KW-0812">Transmembrane</keyword>
<evidence type="ECO:0000259" key="11">
    <source>
        <dbReference type="Pfam" id="PF07885"/>
    </source>
</evidence>
<feature type="compositionally biased region" description="Pro residues" evidence="9">
    <location>
        <begin position="977"/>
        <end position="989"/>
    </location>
</feature>
<feature type="region of interest" description="Disordered" evidence="9">
    <location>
        <begin position="79"/>
        <end position="105"/>
    </location>
</feature>
<feature type="region of interest" description="Disordered" evidence="9">
    <location>
        <begin position="690"/>
        <end position="711"/>
    </location>
</feature>